<feature type="non-terminal residue" evidence="1">
    <location>
        <position position="65"/>
    </location>
</feature>
<dbReference type="EMBL" id="JSZA02000218">
    <property type="protein sequence ID" value="TGO02118.1"/>
    <property type="molecule type" value="Genomic_DNA"/>
</dbReference>
<gene>
    <name evidence="1" type="ORF">PN36_30105</name>
</gene>
<organism evidence="1 2">
    <name type="scientific">Candidatus Thiomargarita nelsonii</name>
    <dbReference type="NCBI Taxonomy" id="1003181"/>
    <lineage>
        <taxon>Bacteria</taxon>
        <taxon>Pseudomonadati</taxon>
        <taxon>Pseudomonadota</taxon>
        <taxon>Gammaproteobacteria</taxon>
        <taxon>Thiotrichales</taxon>
        <taxon>Thiotrichaceae</taxon>
        <taxon>Thiomargarita</taxon>
    </lineage>
</organism>
<evidence type="ECO:0000313" key="1">
    <source>
        <dbReference type="EMBL" id="TGO02118.1"/>
    </source>
</evidence>
<name>A0A4E0QLZ4_9GAMM</name>
<keyword evidence="2" id="KW-1185">Reference proteome</keyword>
<sequence length="65" mass="7444">MSYSDFNVKQVQKDFDLEIIEKLGIFSEIKNVEISDYFTTTLEENIPLAVSINTEKAKSELIISN</sequence>
<reference evidence="1 2" key="1">
    <citation type="journal article" date="2016" name="Front. Microbiol.">
        <title>Single-Cell (Meta-)Genomics of a Dimorphic Candidatus Thiomargarita nelsonii Reveals Genomic Plasticity.</title>
        <authorList>
            <person name="Flood B.E."/>
            <person name="Fliss P."/>
            <person name="Jones D.S."/>
            <person name="Dick G.J."/>
            <person name="Jain S."/>
            <person name="Kaster A.K."/>
            <person name="Winkel M."/>
            <person name="Mussmann M."/>
            <person name="Bailey J."/>
        </authorList>
    </citation>
    <scope>NUCLEOTIDE SEQUENCE [LARGE SCALE GENOMIC DNA]</scope>
    <source>
        <strain evidence="1">Hydrate Ridge</strain>
    </source>
</reference>
<accession>A0A4E0QLZ4</accession>
<protein>
    <submittedName>
        <fullName evidence="1">Uncharacterized protein</fullName>
    </submittedName>
</protein>
<proteinExistence type="predicted"/>
<dbReference type="Proteomes" id="UP000030428">
    <property type="component" value="Unassembled WGS sequence"/>
</dbReference>
<dbReference type="AlphaFoldDB" id="A0A4E0QLZ4"/>
<evidence type="ECO:0000313" key="2">
    <source>
        <dbReference type="Proteomes" id="UP000030428"/>
    </source>
</evidence>
<comment type="caution">
    <text evidence="1">The sequence shown here is derived from an EMBL/GenBank/DDBJ whole genome shotgun (WGS) entry which is preliminary data.</text>
</comment>